<dbReference type="GO" id="GO:0045820">
    <property type="term" value="P:negative regulation of glycolytic process"/>
    <property type="evidence" value="ECO:0007669"/>
    <property type="project" value="TreeGrafter"/>
</dbReference>
<accession>A0A5E4W650</accession>
<evidence type="ECO:0000256" key="1">
    <source>
        <dbReference type="ARBA" id="ARBA00022801"/>
    </source>
</evidence>
<evidence type="ECO:0000313" key="3">
    <source>
        <dbReference type="Proteomes" id="UP000367825"/>
    </source>
</evidence>
<dbReference type="AlphaFoldDB" id="A0A5E4W650"/>
<dbReference type="GO" id="GO:0043456">
    <property type="term" value="P:regulation of pentose-phosphate shunt"/>
    <property type="evidence" value="ECO:0007669"/>
    <property type="project" value="TreeGrafter"/>
</dbReference>
<dbReference type="InterPro" id="IPR013078">
    <property type="entry name" value="His_Pase_superF_clade-1"/>
</dbReference>
<dbReference type="InterPro" id="IPR029033">
    <property type="entry name" value="His_PPase_superfam"/>
</dbReference>
<dbReference type="EC" id="3.1.3.85" evidence="2"/>
<name>A0A5E4W650_9BURK</name>
<proteinExistence type="predicted"/>
<reference evidence="2 3" key="1">
    <citation type="submission" date="2019-08" db="EMBL/GenBank/DDBJ databases">
        <authorList>
            <person name="Peeters C."/>
        </authorList>
    </citation>
    <scope>NUCLEOTIDE SEQUENCE [LARGE SCALE GENOMIC DNA]</scope>
    <source>
        <strain evidence="2 3">LMG 31109</strain>
    </source>
</reference>
<dbReference type="GO" id="GO:0004331">
    <property type="term" value="F:fructose-2,6-bisphosphate 2-phosphatase activity"/>
    <property type="evidence" value="ECO:0007669"/>
    <property type="project" value="TreeGrafter"/>
</dbReference>
<dbReference type="Gene3D" id="3.40.50.1240">
    <property type="entry name" value="Phosphoglycerate mutase-like"/>
    <property type="match status" value="1"/>
</dbReference>
<protein>
    <submittedName>
        <fullName evidence="2">Glucosyl-3-phosphoglycerate phosphatase</fullName>
        <ecNumber evidence="2">3.1.3.85</ecNumber>
    </submittedName>
</protein>
<gene>
    <name evidence="2" type="primary">gpgP</name>
    <name evidence="2" type="ORF">PNO31109_03059</name>
</gene>
<sequence>MRHPPPSVAPNVCYGRTDLDVDPSRFDAAVASMQARLTALLDGRRPTAVHSSPLRRARRAAEGIAASFALPVTEDARLAEMHFGAWEMQPWAAIDRNALEDWARNVATFAPPGGESARDVVLRMDAWARAIARTASAASAMGAMSAMSVVSDEAVHVAVTHAGPIRLHVATALQMPSTACLPWTLDFGGICHLHVARDGRARLIHWNA</sequence>
<keyword evidence="3" id="KW-1185">Reference proteome</keyword>
<dbReference type="PANTHER" id="PTHR46517:SF1">
    <property type="entry name" value="FRUCTOSE-2,6-BISPHOSPHATASE TIGAR"/>
    <property type="match status" value="1"/>
</dbReference>
<dbReference type="Pfam" id="PF00300">
    <property type="entry name" value="His_Phos_1"/>
    <property type="match status" value="1"/>
</dbReference>
<dbReference type="PANTHER" id="PTHR46517">
    <property type="entry name" value="FRUCTOSE-2,6-BISPHOSPHATASE TIGAR"/>
    <property type="match status" value="1"/>
</dbReference>
<dbReference type="GO" id="GO:0005829">
    <property type="term" value="C:cytosol"/>
    <property type="evidence" value="ECO:0007669"/>
    <property type="project" value="TreeGrafter"/>
</dbReference>
<evidence type="ECO:0000313" key="2">
    <source>
        <dbReference type="EMBL" id="VVE19603.1"/>
    </source>
</evidence>
<dbReference type="Proteomes" id="UP000367825">
    <property type="component" value="Unassembled WGS sequence"/>
</dbReference>
<organism evidence="2 3">
    <name type="scientific">Pandoraea nosoerga</name>
    <dbReference type="NCBI Taxonomy" id="2508296"/>
    <lineage>
        <taxon>Bacteria</taxon>
        <taxon>Pseudomonadati</taxon>
        <taxon>Pseudomonadota</taxon>
        <taxon>Betaproteobacteria</taxon>
        <taxon>Burkholderiales</taxon>
        <taxon>Burkholderiaceae</taxon>
        <taxon>Pandoraea</taxon>
    </lineage>
</organism>
<keyword evidence="1 2" id="KW-0378">Hydrolase</keyword>
<dbReference type="InterPro" id="IPR051695">
    <property type="entry name" value="Phosphoglycerate_Mutase"/>
</dbReference>
<dbReference type="EMBL" id="CABPSC010000011">
    <property type="protein sequence ID" value="VVE19603.1"/>
    <property type="molecule type" value="Genomic_DNA"/>
</dbReference>
<dbReference type="SUPFAM" id="SSF53254">
    <property type="entry name" value="Phosphoglycerate mutase-like"/>
    <property type="match status" value="1"/>
</dbReference>